<feature type="compositionally biased region" description="Polar residues" evidence="1">
    <location>
        <begin position="166"/>
        <end position="175"/>
    </location>
</feature>
<reference evidence="2 3" key="1">
    <citation type="journal article" date="2006" name="Science">
        <title>Phytophthora genome sequences uncover evolutionary origins and mechanisms of pathogenesis.</title>
        <authorList>
            <person name="Tyler B.M."/>
            <person name="Tripathy S."/>
            <person name="Zhang X."/>
            <person name="Dehal P."/>
            <person name="Jiang R.H."/>
            <person name="Aerts A."/>
            <person name="Arredondo F.D."/>
            <person name="Baxter L."/>
            <person name="Bensasson D."/>
            <person name="Beynon J.L."/>
            <person name="Chapman J."/>
            <person name="Damasceno C.M."/>
            <person name="Dorrance A.E."/>
            <person name="Dou D."/>
            <person name="Dickerman A.W."/>
            <person name="Dubchak I.L."/>
            <person name="Garbelotto M."/>
            <person name="Gijzen M."/>
            <person name="Gordon S.G."/>
            <person name="Govers F."/>
            <person name="Grunwald N.J."/>
            <person name="Huang W."/>
            <person name="Ivors K.L."/>
            <person name="Jones R.W."/>
            <person name="Kamoun S."/>
            <person name="Krampis K."/>
            <person name="Lamour K.H."/>
            <person name="Lee M.K."/>
            <person name="McDonald W.H."/>
            <person name="Medina M."/>
            <person name="Meijer H.J."/>
            <person name="Nordberg E.K."/>
            <person name="Maclean D.J."/>
            <person name="Ospina-Giraldo M.D."/>
            <person name="Morris P.F."/>
            <person name="Phuntumart V."/>
            <person name="Putnam N.H."/>
            <person name="Rash S."/>
            <person name="Rose J.K."/>
            <person name="Sakihama Y."/>
            <person name="Salamov A.A."/>
            <person name="Savidor A."/>
            <person name="Scheuring C.F."/>
            <person name="Smith B.M."/>
            <person name="Sobral B.W."/>
            <person name="Terry A."/>
            <person name="Torto-Alalibo T.A."/>
            <person name="Win J."/>
            <person name="Xu Z."/>
            <person name="Zhang H."/>
            <person name="Grigoriev I.V."/>
            <person name="Rokhsar D.S."/>
            <person name="Boore J.L."/>
        </authorList>
    </citation>
    <scope>NUCLEOTIDE SEQUENCE [LARGE SCALE GENOMIC DNA]</scope>
    <source>
        <strain evidence="2 3">P6497</strain>
    </source>
</reference>
<keyword evidence="3" id="KW-1185">Reference proteome</keyword>
<dbReference type="EMBL" id="JH159155">
    <property type="protein sequence ID" value="EGZ14371.1"/>
    <property type="molecule type" value="Genomic_DNA"/>
</dbReference>
<dbReference type="InParanoid" id="G4ZNG3"/>
<evidence type="ECO:0000256" key="1">
    <source>
        <dbReference type="SAM" id="MobiDB-lite"/>
    </source>
</evidence>
<proteinExistence type="predicted"/>
<evidence type="ECO:0000313" key="2">
    <source>
        <dbReference type="EMBL" id="EGZ14371.1"/>
    </source>
</evidence>
<gene>
    <name evidence="2" type="ORF">PHYSODRAFT_332762</name>
</gene>
<name>G4ZNG3_PHYSP</name>
<feature type="compositionally biased region" description="Basic and acidic residues" evidence="1">
    <location>
        <begin position="179"/>
        <end position="194"/>
    </location>
</feature>
<dbReference type="SMR" id="G4ZNG3"/>
<protein>
    <submittedName>
        <fullName evidence="2">Uncharacterized protein</fullName>
    </submittedName>
</protein>
<evidence type="ECO:0000313" key="3">
    <source>
        <dbReference type="Proteomes" id="UP000002640"/>
    </source>
</evidence>
<organism evidence="2 3">
    <name type="scientific">Phytophthora sojae (strain P6497)</name>
    <name type="common">Soybean stem and root rot agent</name>
    <name type="synonym">Phytophthora megasperma f. sp. glycines</name>
    <dbReference type="NCBI Taxonomy" id="1094619"/>
    <lineage>
        <taxon>Eukaryota</taxon>
        <taxon>Sar</taxon>
        <taxon>Stramenopiles</taxon>
        <taxon>Oomycota</taxon>
        <taxon>Peronosporomycetes</taxon>
        <taxon>Peronosporales</taxon>
        <taxon>Peronosporaceae</taxon>
        <taxon>Phytophthora</taxon>
    </lineage>
</organism>
<dbReference type="KEGG" id="psoj:PHYSODRAFT_332762"/>
<feature type="compositionally biased region" description="Basic and acidic residues" evidence="1">
    <location>
        <begin position="211"/>
        <end position="224"/>
    </location>
</feature>
<dbReference type="GeneID" id="20646522"/>
<dbReference type="Proteomes" id="UP000002640">
    <property type="component" value="Unassembled WGS sequence"/>
</dbReference>
<sequence length="224" mass="24419">MAGPQGQQLDEQDEDEDAVAVLPTPELVSAATAAVTLLAEAVQEMESTELLTLKLAAASVLAALLAQDPDAQQQEQEQEQDMRLWSRGEAFWSIRGCTSWAVAWVWTAAASPTLDETAMARQMQAREMELPLLQEEGGPVDAAALSEEGRSSRPPNQTKKLRRGKPTTTINSSAPSDLRGADAAEAARREETLRGDIAVPEELEESGDGQAFKDQRYRERRSEN</sequence>
<dbReference type="RefSeq" id="XP_009528120.1">
    <property type="nucleotide sequence ID" value="XM_009529825.1"/>
</dbReference>
<feature type="region of interest" description="Disordered" evidence="1">
    <location>
        <begin position="145"/>
        <end position="224"/>
    </location>
</feature>
<dbReference type="AlphaFoldDB" id="G4ZNG3"/>
<accession>G4ZNG3</accession>